<dbReference type="InterPro" id="IPR032675">
    <property type="entry name" value="LRR_dom_sf"/>
</dbReference>
<name>A0A068RJC4_9FUNG</name>
<dbReference type="Gene3D" id="3.80.10.10">
    <property type="entry name" value="Ribonuclease Inhibitor"/>
    <property type="match status" value="1"/>
</dbReference>
<dbReference type="EMBL" id="CBTN010000004">
    <property type="protein sequence ID" value="CDH49830.1"/>
    <property type="molecule type" value="Genomic_DNA"/>
</dbReference>
<feature type="compositionally biased region" description="Low complexity" evidence="1">
    <location>
        <begin position="194"/>
        <end position="213"/>
    </location>
</feature>
<gene>
    <name evidence="3" type="ORF">LCOR_01561.1</name>
</gene>
<feature type="domain" description="F-box" evidence="2">
    <location>
        <begin position="63"/>
        <end position="106"/>
    </location>
</feature>
<dbReference type="SUPFAM" id="SSF81383">
    <property type="entry name" value="F-box domain"/>
    <property type="match status" value="1"/>
</dbReference>
<evidence type="ECO:0000313" key="4">
    <source>
        <dbReference type="Proteomes" id="UP000027586"/>
    </source>
</evidence>
<dbReference type="InterPro" id="IPR001810">
    <property type="entry name" value="F-box_dom"/>
</dbReference>
<dbReference type="CDD" id="cd09917">
    <property type="entry name" value="F-box_SF"/>
    <property type="match status" value="1"/>
</dbReference>
<dbReference type="AlphaFoldDB" id="A0A068RJC4"/>
<feature type="region of interest" description="Disordered" evidence="1">
    <location>
        <begin position="181"/>
        <end position="213"/>
    </location>
</feature>
<dbReference type="Gene3D" id="1.20.1280.50">
    <property type="match status" value="1"/>
</dbReference>
<accession>A0A068RJC4</accession>
<dbReference type="SUPFAM" id="SSF52047">
    <property type="entry name" value="RNI-like"/>
    <property type="match status" value="1"/>
</dbReference>
<dbReference type="Pfam" id="PF12937">
    <property type="entry name" value="F-box-like"/>
    <property type="match status" value="1"/>
</dbReference>
<organism evidence="3 4">
    <name type="scientific">Lichtheimia corymbifera JMRC:FSU:9682</name>
    <dbReference type="NCBI Taxonomy" id="1263082"/>
    <lineage>
        <taxon>Eukaryota</taxon>
        <taxon>Fungi</taxon>
        <taxon>Fungi incertae sedis</taxon>
        <taxon>Mucoromycota</taxon>
        <taxon>Mucoromycotina</taxon>
        <taxon>Mucoromycetes</taxon>
        <taxon>Mucorales</taxon>
        <taxon>Lichtheimiaceae</taxon>
        <taxon>Lichtheimia</taxon>
    </lineage>
</organism>
<comment type="caution">
    <text evidence="3">The sequence shown here is derived from an EMBL/GenBank/DDBJ whole genome shotgun (WGS) entry which is preliminary data.</text>
</comment>
<keyword evidence="4" id="KW-1185">Reference proteome</keyword>
<reference evidence="3" key="1">
    <citation type="submission" date="2013-08" db="EMBL/GenBank/DDBJ databases">
        <title>Gene expansion shapes genome architecture in the human pathogen Lichtheimia corymbifera: an evolutionary genomics analysis in the ancient terrestrial Mucorales (Mucoromycotina).</title>
        <authorList>
            <person name="Schwartze V.U."/>
            <person name="Winter S."/>
            <person name="Shelest E."/>
            <person name="Marcet-Houben M."/>
            <person name="Horn F."/>
            <person name="Wehner S."/>
            <person name="Hoffmann K."/>
            <person name="Riege K."/>
            <person name="Sammeth M."/>
            <person name="Nowrousian M."/>
            <person name="Valiante V."/>
            <person name="Linde J."/>
            <person name="Jacobsen I.D."/>
            <person name="Marz M."/>
            <person name="Brakhage A.A."/>
            <person name="Gabaldon T."/>
            <person name="Bocker S."/>
            <person name="Voigt K."/>
        </authorList>
    </citation>
    <scope>NUCLEOTIDE SEQUENCE [LARGE SCALE GENOMIC DNA]</scope>
    <source>
        <strain evidence="3">FSU 9682</strain>
    </source>
</reference>
<evidence type="ECO:0000256" key="1">
    <source>
        <dbReference type="SAM" id="MobiDB-lite"/>
    </source>
</evidence>
<dbReference type="InterPro" id="IPR036047">
    <property type="entry name" value="F-box-like_dom_sf"/>
</dbReference>
<evidence type="ECO:0000259" key="2">
    <source>
        <dbReference type="Pfam" id="PF12937"/>
    </source>
</evidence>
<dbReference type="Proteomes" id="UP000027586">
    <property type="component" value="Unassembled WGS sequence"/>
</dbReference>
<dbReference type="STRING" id="1263082.A0A068RJC4"/>
<dbReference type="VEuPathDB" id="FungiDB:LCOR_01561.1"/>
<proteinExistence type="predicted"/>
<evidence type="ECO:0000313" key="3">
    <source>
        <dbReference type="EMBL" id="CDH49830.1"/>
    </source>
</evidence>
<dbReference type="OrthoDB" id="2125396at2759"/>
<sequence>MLHDPDDIVKIPRAEYVQWCRERLDQFHYNATPFMSPSSSNSAADSTMNTNNRSPTGSRFGYALPHEILLEVFGYHKESQSTLYAVSLVCRQWMLCVTPLLYRHVRIWDTYRWATFILTLTRDKRSYNYGKLVSTLNLANDNVGALYGLNHNHVQLMNFDTSDDTSTTTITTLSTILTERRASRDEGHGSRNHGNNPATTTTTTTTTTTAGANGTREQQVFVTTSSLMQMANTCKGLTHLDLSLTSIVYDSLIVETGEYLSTLQNYAVQPGLTQKLIPMDRVIEVIGEECPNLRQVIMQRCDWGSAQIIWWWVSHCRNLALLDARGCNKCTVKELVIRPLEGVIYVEDTRRPASEEEFEDEQHQDGYFDTSVQPPRWVPAAPTLLAHTESVPVPLRQVVHHIISEAKELGASDLGWFNA</sequence>
<protein>
    <recommendedName>
        <fullName evidence="2">F-box domain-containing protein</fullName>
    </recommendedName>
</protein>